<accession>A0A345EB07</accession>
<evidence type="ECO:0000256" key="1">
    <source>
        <dbReference type="SAM" id="Phobius"/>
    </source>
</evidence>
<proteinExistence type="predicted"/>
<dbReference type="EMBL" id="CP031148">
    <property type="protein sequence ID" value="AXG09379.1"/>
    <property type="molecule type" value="Genomic_DNA"/>
</dbReference>
<evidence type="ECO:0000313" key="2">
    <source>
        <dbReference type="EMBL" id="AXG09379.1"/>
    </source>
</evidence>
<protein>
    <submittedName>
        <fullName evidence="2">Uncharacterized protein</fullName>
    </submittedName>
</protein>
<reference evidence="2 3" key="1">
    <citation type="submission" date="2018-07" db="EMBL/GenBank/DDBJ databases">
        <title>Genome sequences of Haloplanus sp. CBA1112.</title>
        <authorList>
            <person name="Kim Y.B."/>
            <person name="Roh S.W."/>
        </authorList>
    </citation>
    <scope>NUCLEOTIDE SEQUENCE [LARGE SCALE GENOMIC DNA]</scope>
    <source>
        <strain evidence="2 3">CBA1112</strain>
    </source>
</reference>
<dbReference type="AlphaFoldDB" id="A0A345EB07"/>
<dbReference type="GeneID" id="37286423"/>
<sequence length="134" mass="13834">MPRGQLSLTVVEAVVGVVLVMGVAAGFTVVSTGPSPSTPQLDTLADDAATALASEPTAGGRDSRLAALARSEGSFGATRRSARERLTDLLPADVLFRVRTPHGSVGYPQPPTATVGSTTVPTRYGPVTIRVWYG</sequence>
<name>A0A345EB07_9EURY</name>
<keyword evidence="1" id="KW-1133">Transmembrane helix</keyword>
<gene>
    <name evidence="2" type="ORF">DU484_05555</name>
</gene>
<organism evidence="2 3">
    <name type="scientific">Haloplanus rubicundus</name>
    <dbReference type="NCBI Taxonomy" id="1547898"/>
    <lineage>
        <taxon>Archaea</taxon>
        <taxon>Methanobacteriati</taxon>
        <taxon>Methanobacteriota</taxon>
        <taxon>Stenosarchaea group</taxon>
        <taxon>Halobacteria</taxon>
        <taxon>Halobacteriales</taxon>
        <taxon>Haloferacaceae</taxon>
        <taxon>Haloplanus</taxon>
    </lineage>
</organism>
<dbReference type="Proteomes" id="UP000252985">
    <property type="component" value="Chromosome"/>
</dbReference>
<dbReference type="Pfam" id="PF23923">
    <property type="entry name" value="DUF7262"/>
    <property type="match status" value="1"/>
</dbReference>
<keyword evidence="1" id="KW-0812">Transmembrane</keyword>
<feature type="transmembrane region" description="Helical" evidence="1">
    <location>
        <begin position="6"/>
        <end position="30"/>
    </location>
</feature>
<keyword evidence="1" id="KW-0472">Membrane</keyword>
<dbReference type="RefSeq" id="WP_114605332.1">
    <property type="nucleotide sequence ID" value="NZ_CP031148.1"/>
</dbReference>
<dbReference type="InterPro" id="IPR055686">
    <property type="entry name" value="DUF7262"/>
</dbReference>
<evidence type="ECO:0000313" key="3">
    <source>
        <dbReference type="Proteomes" id="UP000252985"/>
    </source>
</evidence>
<dbReference type="KEGG" id="haq:DU484_05555"/>